<dbReference type="Gene3D" id="1.10.540.10">
    <property type="entry name" value="Acyl-CoA dehydrogenase/oxidase, N-terminal domain"/>
    <property type="match status" value="1"/>
</dbReference>
<dbReference type="InterPro" id="IPR009100">
    <property type="entry name" value="AcylCoA_DH/oxidase_NM_dom_sf"/>
</dbReference>
<feature type="domain" description="Acyl-CoA dehydrogenase/oxidase C-terminal" evidence="6">
    <location>
        <begin position="228"/>
        <end position="372"/>
    </location>
</feature>
<evidence type="ECO:0000313" key="9">
    <source>
        <dbReference type="EMBL" id="EPR11939.1"/>
    </source>
</evidence>
<dbReference type="InterPro" id="IPR006091">
    <property type="entry name" value="Acyl-CoA_Oxase/DH_mid-dom"/>
</dbReference>
<keyword evidence="3 5" id="KW-0285">Flavoprotein</keyword>
<evidence type="ECO:0000259" key="8">
    <source>
        <dbReference type="Pfam" id="PF02771"/>
    </source>
</evidence>
<dbReference type="PIRSF" id="PIRSF016578">
    <property type="entry name" value="HsaA"/>
    <property type="match status" value="1"/>
</dbReference>
<dbReference type="InterPro" id="IPR013786">
    <property type="entry name" value="AcylCoA_DH/ox_N"/>
</dbReference>
<dbReference type="Pfam" id="PF02771">
    <property type="entry name" value="Acyl-CoA_dh_N"/>
    <property type="match status" value="1"/>
</dbReference>
<evidence type="ECO:0000256" key="2">
    <source>
        <dbReference type="ARBA" id="ARBA00009347"/>
    </source>
</evidence>
<comment type="caution">
    <text evidence="9">The sequence shown here is derived from an EMBL/GenBank/DDBJ whole genome shotgun (WGS) entry which is preliminary data.</text>
</comment>
<dbReference type="SUPFAM" id="SSF47203">
    <property type="entry name" value="Acyl-CoA dehydrogenase C-terminal domain-like"/>
    <property type="match status" value="1"/>
</dbReference>
<dbReference type="Proteomes" id="UP000016860">
    <property type="component" value="Unassembled WGS sequence"/>
</dbReference>
<gene>
    <name evidence="9" type="ORF">L323_09750</name>
</gene>
<feature type="domain" description="Acyl-CoA oxidase/dehydrogenase middle" evidence="7">
    <location>
        <begin position="121"/>
        <end position="211"/>
    </location>
</feature>
<keyword evidence="4 5" id="KW-0274">FAD</keyword>
<proteinExistence type="inferred from homology"/>
<dbReference type="AlphaFoldDB" id="U4R2W0"/>
<reference evidence="9 10" key="1">
    <citation type="journal article" date="2013" name="Genome Announc.">
        <title>Draft Genome Sequence of the Cellulolytic Bacterium Clostridium papyrosolvens C7 (ATCC 700395).</title>
        <authorList>
            <person name="Zepeda V."/>
            <person name="Dassa B."/>
            <person name="Borovok I."/>
            <person name="Lamed R."/>
            <person name="Bayer E.A."/>
            <person name="Cate J.H."/>
        </authorList>
    </citation>
    <scope>NUCLEOTIDE SEQUENCE [LARGE SCALE GENOMIC DNA]</scope>
    <source>
        <strain evidence="9 10">C7</strain>
    </source>
</reference>
<dbReference type="PATRIC" id="fig|1330534.3.peg.1945"/>
<comment type="cofactor">
    <cofactor evidence="1 5">
        <name>FAD</name>
        <dbReference type="ChEBI" id="CHEBI:57692"/>
    </cofactor>
</comment>
<evidence type="ECO:0000259" key="6">
    <source>
        <dbReference type="Pfam" id="PF00441"/>
    </source>
</evidence>
<evidence type="ECO:0000256" key="4">
    <source>
        <dbReference type="ARBA" id="ARBA00022827"/>
    </source>
</evidence>
<evidence type="ECO:0000256" key="5">
    <source>
        <dbReference type="RuleBase" id="RU362125"/>
    </source>
</evidence>
<protein>
    <submittedName>
        <fullName evidence="9">Acyl-CoA dehydrogenase</fullName>
    </submittedName>
</protein>
<evidence type="ECO:0000256" key="3">
    <source>
        <dbReference type="ARBA" id="ARBA00022630"/>
    </source>
</evidence>
<name>U4R2W0_9FIRM</name>
<dbReference type="InterPro" id="IPR009075">
    <property type="entry name" value="AcylCo_DH/oxidase_C"/>
</dbReference>
<dbReference type="SUPFAM" id="SSF56645">
    <property type="entry name" value="Acyl-CoA dehydrogenase NM domain-like"/>
    <property type="match status" value="1"/>
</dbReference>
<dbReference type="Pfam" id="PF02770">
    <property type="entry name" value="Acyl-CoA_dh_M"/>
    <property type="match status" value="1"/>
</dbReference>
<keyword evidence="5" id="KW-0560">Oxidoreductase</keyword>
<dbReference type="RefSeq" id="WP_020815484.1">
    <property type="nucleotide sequence ID" value="NZ_ATAY01000031.1"/>
</dbReference>
<dbReference type="PANTHER" id="PTHR43884:SF12">
    <property type="entry name" value="ISOVALERYL-COA DEHYDROGENASE, MITOCHONDRIAL-RELATED"/>
    <property type="match status" value="1"/>
</dbReference>
<accession>U4R2W0</accession>
<dbReference type="FunFam" id="1.20.140.10:FF:000004">
    <property type="entry name" value="Acyl-CoA dehydrogenase FadE25"/>
    <property type="match status" value="1"/>
</dbReference>
<dbReference type="GO" id="GO:0003995">
    <property type="term" value="F:acyl-CoA dehydrogenase activity"/>
    <property type="evidence" value="ECO:0007669"/>
    <property type="project" value="TreeGrafter"/>
</dbReference>
<dbReference type="GO" id="GO:0050660">
    <property type="term" value="F:flavin adenine dinucleotide binding"/>
    <property type="evidence" value="ECO:0007669"/>
    <property type="project" value="InterPro"/>
</dbReference>
<dbReference type="FunFam" id="1.10.540.10:FF:000026">
    <property type="entry name" value="Acyl-CoA dehydrogenase medium chain"/>
    <property type="match status" value="1"/>
</dbReference>
<dbReference type="InterPro" id="IPR046373">
    <property type="entry name" value="Acyl-CoA_Oxase/DH_mid-dom_sf"/>
</dbReference>
<dbReference type="Gene3D" id="1.20.140.10">
    <property type="entry name" value="Butyryl-CoA Dehydrogenase, subunit A, domain 3"/>
    <property type="match status" value="1"/>
</dbReference>
<dbReference type="InterPro" id="IPR036250">
    <property type="entry name" value="AcylCo_DH-like_C"/>
</dbReference>
<evidence type="ECO:0000256" key="1">
    <source>
        <dbReference type="ARBA" id="ARBA00001974"/>
    </source>
</evidence>
<evidence type="ECO:0000259" key="7">
    <source>
        <dbReference type="Pfam" id="PF02770"/>
    </source>
</evidence>
<sequence length="379" mass="42044">MKIELTKDQLDNQEAFHTFATEEIFPYAAKNDLEERTPPELIKKLADRGYLGSMIPKEYGGLGMDMITIGLLNEEVGRACSSIRGLLTVHGMVALAILRWGTNEQREKWLPKMASGEVIGAFGLTEPNVGSDAKSVETTAVCEDGKYILNGRKKWTTMGQVADIFLIFAKCEDKATAFIVERTRPGFSTNPITGLIGCRASMIAELFMEKCSIPEANIVGKIGTGLSHVALNSLDYGRYTVAWGCVGLGHACLEESLEYSRKRKQFGAPLRQNQLIQQLITEMVVDIKAARLLCLNAGYLKDVGDPDSIMETWNAKYFASKMVNKVSNDAVQIHGANGCSREYPVERYYRDARINEIIEGTTQMHEVLIATHAFRNTKV</sequence>
<dbReference type="InterPro" id="IPR037069">
    <property type="entry name" value="AcylCoA_DH/ox_N_sf"/>
</dbReference>
<dbReference type="Gene3D" id="2.40.110.10">
    <property type="entry name" value="Butyryl-CoA Dehydrogenase, subunit A, domain 2"/>
    <property type="match status" value="1"/>
</dbReference>
<dbReference type="OrthoDB" id="9802447at2"/>
<dbReference type="Pfam" id="PF00441">
    <property type="entry name" value="Acyl-CoA_dh_1"/>
    <property type="match status" value="1"/>
</dbReference>
<feature type="domain" description="Acyl-CoA dehydrogenase/oxidase N-terminal" evidence="8">
    <location>
        <begin position="6"/>
        <end position="117"/>
    </location>
</feature>
<dbReference type="EMBL" id="ATAY01000031">
    <property type="protein sequence ID" value="EPR11939.1"/>
    <property type="molecule type" value="Genomic_DNA"/>
</dbReference>
<organism evidence="9 10">
    <name type="scientific">Ruminiclostridium papyrosolvens C7</name>
    <dbReference type="NCBI Taxonomy" id="1330534"/>
    <lineage>
        <taxon>Bacteria</taxon>
        <taxon>Bacillati</taxon>
        <taxon>Bacillota</taxon>
        <taxon>Clostridia</taxon>
        <taxon>Eubacteriales</taxon>
        <taxon>Oscillospiraceae</taxon>
        <taxon>Ruminiclostridium</taxon>
    </lineage>
</organism>
<dbReference type="STRING" id="1330534.L323_09750"/>
<comment type="similarity">
    <text evidence="2 5">Belongs to the acyl-CoA dehydrogenase family.</text>
</comment>
<evidence type="ECO:0000313" key="10">
    <source>
        <dbReference type="Proteomes" id="UP000016860"/>
    </source>
</evidence>
<dbReference type="PANTHER" id="PTHR43884">
    <property type="entry name" value="ACYL-COA DEHYDROGENASE"/>
    <property type="match status" value="1"/>
</dbReference>